<keyword evidence="14" id="KW-1133">Transmembrane helix</keyword>
<dbReference type="Pfam" id="PF00026">
    <property type="entry name" value="Asp"/>
    <property type="match status" value="1"/>
</dbReference>
<evidence type="ECO:0000256" key="12">
    <source>
        <dbReference type="PIRSR" id="PIRSR601461-1"/>
    </source>
</evidence>
<accession>A0A4Z1GRZ4</accession>
<keyword evidence="4 13" id="KW-0645">Protease</keyword>
<organism evidence="17 18">
    <name type="scientific">Botrytis hyacinthi</name>
    <dbReference type="NCBI Taxonomy" id="278943"/>
    <lineage>
        <taxon>Eukaryota</taxon>
        <taxon>Fungi</taxon>
        <taxon>Dikarya</taxon>
        <taxon>Ascomycota</taxon>
        <taxon>Pezizomycotina</taxon>
        <taxon>Leotiomycetes</taxon>
        <taxon>Helotiales</taxon>
        <taxon>Sclerotiniaceae</taxon>
        <taxon>Botrytis</taxon>
    </lineage>
</organism>
<dbReference type="GO" id="GO:0006508">
    <property type="term" value="P:proteolysis"/>
    <property type="evidence" value="ECO:0007669"/>
    <property type="project" value="UniProtKB-KW"/>
</dbReference>
<reference evidence="17 18" key="1">
    <citation type="submission" date="2017-12" db="EMBL/GenBank/DDBJ databases">
        <title>Comparative genomics of Botrytis spp.</title>
        <authorList>
            <person name="Valero-Jimenez C.A."/>
            <person name="Tapia P."/>
            <person name="Veloso J."/>
            <person name="Silva-Moreno E."/>
            <person name="Staats M."/>
            <person name="Valdes J.H."/>
            <person name="Van Kan J.A.L."/>
        </authorList>
    </citation>
    <scope>NUCLEOTIDE SEQUENCE [LARGE SCALE GENOMIC DNA]</scope>
    <source>
        <strain evidence="17 18">Bh0001</strain>
    </source>
</reference>
<keyword evidence="7 13" id="KW-0378">Hydrolase</keyword>
<evidence type="ECO:0000256" key="3">
    <source>
        <dbReference type="ARBA" id="ARBA00022475"/>
    </source>
</evidence>
<dbReference type="Gene3D" id="2.40.70.10">
    <property type="entry name" value="Acid Proteases"/>
    <property type="match status" value="2"/>
</dbReference>
<gene>
    <name evidence="17" type="ORF">BHYA_0127g00120</name>
</gene>
<evidence type="ECO:0000256" key="9">
    <source>
        <dbReference type="ARBA" id="ARBA00023180"/>
    </source>
</evidence>
<comment type="caution">
    <text evidence="17">The sequence shown here is derived from an EMBL/GenBank/DDBJ whole genome shotgun (WGS) entry which is preliminary data.</text>
</comment>
<evidence type="ECO:0000256" key="1">
    <source>
        <dbReference type="ARBA" id="ARBA00004236"/>
    </source>
</evidence>
<comment type="subcellular location">
    <subcellularLocation>
        <location evidence="1">Cell membrane</location>
    </subcellularLocation>
</comment>
<keyword evidence="18" id="KW-1185">Reference proteome</keyword>
<proteinExistence type="inferred from homology"/>
<comment type="similarity">
    <text evidence="2 13">Belongs to the peptidase A1 family.</text>
</comment>
<dbReference type="InterPro" id="IPR033121">
    <property type="entry name" value="PEPTIDASE_A1"/>
</dbReference>
<dbReference type="PANTHER" id="PTHR47966:SF65">
    <property type="entry name" value="ASPARTIC-TYPE ENDOPEPTIDASE"/>
    <property type="match status" value="1"/>
</dbReference>
<keyword evidence="3" id="KW-1003">Cell membrane</keyword>
<evidence type="ECO:0000256" key="7">
    <source>
        <dbReference type="ARBA" id="ARBA00022801"/>
    </source>
</evidence>
<keyword evidence="14" id="KW-0812">Transmembrane</keyword>
<evidence type="ECO:0000313" key="17">
    <source>
        <dbReference type="EMBL" id="TGO36357.1"/>
    </source>
</evidence>
<dbReference type="FunFam" id="2.40.70.10:FF:000068">
    <property type="entry name" value="Aspartic-type endopeptidase (OpsB)"/>
    <property type="match status" value="1"/>
</dbReference>
<evidence type="ECO:0000256" key="14">
    <source>
        <dbReference type="SAM" id="Phobius"/>
    </source>
</evidence>
<evidence type="ECO:0000256" key="2">
    <source>
        <dbReference type="ARBA" id="ARBA00007447"/>
    </source>
</evidence>
<keyword evidence="8 14" id="KW-0472">Membrane</keyword>
<feature type="active site" evidence="12">
    <location>
        <position position="96"/>
    </location>
</feature>
<dbReference type="FunFam" id="2.40.70.10:FF:000011">
    <property type="entry name" value="Aspartic protease"/>
    <property type="match status" value="1"/>
</dbReference>
<evidence type="ECO:0000313" key="18">
    <source>
        <dbReference type="Proteomes" id="UP000297814"/>
    </source>
</evidence>
<evidence type="ECO:0000256" key="6">
    <source>
        <dbReference type="ARBA" id="ARBA00022750"/>
    </source>
</evidence>
<feature type="domain" description="Peptidase A1" evidence="16">
    <location>
        <begin position="78"/>
        <end position="417"/>
    </location>
</feature>
<dbReference type="GO" id="GO:0004190">
    <property type="term" value="F:aspartic-type endopeptidase activity"/>
    <property type="evidence" value="ECO:0007669"/>
    <property type="project" value="UniProtKB-KW"/>
</dbReference>
<evidence type="ECO:0000256" key="8">
    <source>
        <dbReference type="ARBA" id="ARBA00023136"/>
    </source>
</evidence>
<keyword evidence="6 13" id="KW-0064">Aspartyl protease</keyword>
<evidence type="ECO:0000256" key="10">
    <source>
        <dbReference type="ARBA" id="ARBA00067536"/>
    </source>
</evidence>
<dbReference type="CDD" id="cd05474">
    <property type="entry name" value="SAP_like"/>
    <property type="match status" value="1"/>
</dbReference>
<dbReference type="PROSITE" id="PS00141">
    <property type="entry name" value="ASP_PROTEASE"/>
    <property type="match status" value="1"/>
</dbReference>
<evidence type="ECO:0000259" key="16">
    <source>
        <dbReference type="PROSITE" id="PS51767"/>
    </source>
</evidence>
<dbReference type="GO" id="GO:0005886">
    <property type="term" value="C:plasma membrane"/>
    <property type="evidence" value="ECO:0007669"/>
    <property type="project" value="UniProtKB-SubCell"/>
</dbReference>
<evidence type="ECO:0000256" key="11">
    <source>
        <dbReference type="ARBA" id="ARBA00068059"/>
    </source>
</evidence>
<evidence type="ECO:0000256" key="4">
    <source>
        <dbReference type="ARBA" id="ARBA00022670"/>
    </source>
</evidence>
<dbReference type="Proteomes" id="UP000297814">
    <property type="component" value="Unassembled WGS sequence"/>
</dbReference>
<evidence type="ECO:0000256" key="13">
    <source>
        <dbReference type="RuleBase" id="RU000454"/>
    </source>
</evidence>
<feature type="active site" evidence="12">
    <location>
        <position position="297"/>
    </location>
</feature>
<feature type="transmembrane region" description="Helical" evidence="14">
    <location>
        <begin position="512"/>
        <end position="535"/>
    </location>
</feature>
<sequence length="536" mass="55045">MARSTILTSLLLSSSLLSSAGANTIQMSIAKNHANEAEQLQRRQQYLQRRGMGEVMRVAERADTVTASLGNAVTSGLYYANVTVGTPAQALSLQIDTGSSDVWVPSSSARICKDTRDGGCPGGSFDYSASKTFLDVDQDAFNISYVDGTGSTGDYFQDTFSIGGATVKGFTMGLATDTSISIGIMGIGYNSSEANIQTGNGTTYPNLPNVMVSSGLIKSNAYSLWLDDLQSSTGSILFGGIDTEKYVGDLVTVNVYPSSRKGSVTSFTVAWTSLSVESSSGTDQLTPTDFARPAILDSGTTITLLPDDVAAIVFEELGATVSQQLGAVVVPCALAKKNGSINYGFGGVGGPTIKVDVSQLVLPLTTSDGRTPTYNNGDPACQLGIQAAGSNPTLFGDTFLRSAYAVYDLENNRIGLAQTDFDATGSNIVPFASAGAPIPSASSAPNEEAVTQTASGIPRVGVTATATGTGQAATYNPTATGLNAENGFTSTASATSSSKKSAGSGGPAPFEWARVFVGGFAITMVAVGGGIFTLLV</sequence>
<protein>
    <recommendedName>
        <fullName evidence="11">Probable aspartic-type endopeptidase OPSB</fullName>
    </recommendedName>
    <alternativeName>
        <fullName evidence="10">Probable aspartic-type endopeptidase opsB</fullName>
    </alternativeName>
</protein>
<dbReference type="PRINTS" id="PR00792">
    <property type="entry name" value="PEPSIN"/>
</dbReference>
<dbReference type="InterPro" id="IPR021109">
    <property type="entry name" value="Peptidase_aspartic_dom_sf"/>
</dbReference>
<keyword evidence="5 15" id="KW-0732">Signal</keyword>
<evidence type="ECO:0000256" key="15">
    <source>
        <dbReference type="SAM" id="SignalP"/>
    </source>
</evidence>
<feature type="signal peptide" evidence="15">
    <location>
        <begin position="1"/>
        <end position="22"/>
    </location>
</feature>
<feature type="chain" id="PRO_5021254538" description="Probable aspartic-type endopeptidase OPSB" evidence="15">
    <location>
        <begin position="23"/>
        <end position="536"/>
    </location>
</feature>
<evidence type="ECO:0000256" key="5">
    <source>
        <dbReference type="ARBA" id="ARBA00022729"/>
    </source>
</evidence>
<dbReference type="AlphaFoldDB" id="A0A4Z1GRZ4"/>
<keyword evidence="9" id="KW-0325">Glycoprotein</keyword>
<dbReference type="PANTHER" id="PTHR47966">
    <property type="entry name" value="BETA-SITE APP-CLEAVING ENZYME, ISOFORM A-RELATED"/>
    <property type="match status" value="1"/>
</dbReference>
<dbReference type="EMBL" id="PQXK01000127">
    <property type="protein sequence ID" value="TGO36357.1"/>
    <property type="molecule type" value="Genomic_DNA"/>
</dbReference>
<dbReference type="PROSITE" id="PS51767">
    <property type="entry name" value="PEPTIDASE_A1"/>
    <property type="match status" value="1"/>
</dbReference>
<dbReference type="InterPro" id="IPR001461">
    <property type="entry name" value="Aspartic_peptidase_A1"/>
</dbReference>
<name>A0A4Z1GRZ4_9HELO</name>
<dbReference type="InterPro" id="IPR001969">
    <property type="entry name" value="Aspartic_peptidase_AS"/>
</dbReference>
<dbReference type="SUPFAM" id="SSF50630">
    <property type="entry name" value="Acid proteases"/>
    <property type="match status" value="1"/>
</dbReference>
<dbReference type="InterPro" id="IPR033876">
    <property type="entry name" value="SAP-like"/>
</dbReference>